<proteinExistence type="predicted"/>
<evidence type="ECO:0000313" key="2">
    <source>
        <dbReference type="Proteomes" id="UP001057375"/>
    </source>
</evidence>
<dbReference type="EMBL" id="BQXS01003057">
    <property type="protein sequence ID" value="GKT33650.1"/>
    <property type="molecule type" value="Genomic_DNA"/>
</dbReference>
<feature type="non-terminal residue" evidence="1">
    <location>
        <position position="96"/>
    </location>
</feature>
<name>A0ABQ5KMB8_9EUKA</name>
<keyword evidence="2" id="KW-1185">Reference proteome</keyword>
<comment type="caution">
    <text evidence="1">The sequence shown here is derived from an EMBL/GenBank/DDBJ whole genome shotgun (WGS) entry which is preliminary data.</text>
</comment>
<sequence length="96" mass="10287">MSMNEVAAQMGQYVQHRKKSEMAPDVLAETNATLVTFRNEWKKLAGAGAGAMDNGSKNITVLTNELIDILQKVETAIATLQKDMSFTLGGVGADVT</sequence>
<accession>A0ABQ5KMB8</accession>
<protein>
    <submittedName>
        <fullName evidence="1">MCE family protein</fullName>
    </submittedName>
</protein>
<gene>
    <name evidence="1" type="ORF">ADUPG1_002575</name>
</gene>
<organism evidence="1 2">
    <name type="scientific">Aduncisulcus paluster</name>
    <dbReference type="NCBI Taxonomy" id="2918883"/>
    <lineage>
        <taxon>Eukaryota</taxon>
        <taxon>Metamonada</taxon>
        <taxon>Carpediemonas-like organisms</taxon>
        <taxon>Aduncisulcus</taxon>
    </lineage>
</organism>
<dbReference type="Proteomes" id="UP001057375">
    <property type="component" value="Unassembled WGS sequence"/>
</dbReference>
<reference evidence="1" key="1">
    <citation type="submission" date="2022-03" db="EMBL/GenBank/DDBJ databases">
        <title>Draft genome sequence of Aduncisulcus paluster, a free-living microaerophilic Fornicata.</title>
        <authorList>
            <person name="Yuyama I."/>
            <person name="Kume K."/>
            <person name="Tamura T."/>
            <person name="Inagaki Y."/>
            <person name="Hashimoto T."/>
        </authorList>
    </citation>
    <scope>NUCLEOTIDE SEQUENCE</scope>
    <source>
        <strain evidence="1">NY0171</strain>
    </source>
</reference>
<evidence type="ECO:0000313" key="1">
    <source>
        <dbReference type="EMBL" id="GKT33650.1"/>
    </source>
</evidence>